<keyword evidence="6" id="KW-1185">Reference proteome</keyword>
<proteinExistence type="predicted"/>
<dbReference type="InterPro" id="IPR011250">
    <property type="entry name" value="OMP/PagP_B-barrel"/>
</dbReference>
<evidence type="ECO:0000259" key="4">
    <source>
        <dbReference type="Pfam" id="PF13505"/>
    </source>
</evidence>
<evidence type="ECO:0000256" key="2">
    <source>
        <dbReference type="SAM" id="MobiDB-lite"/>
    </source>
</evidence>
<sequence length="219" mass="22969">MNKRSCSLTTRLRLLIGALLLMSTATAPAAEISILGGMQLNSDFIVSDDVTTDPPPQAPGQPGTDISVDNGPSFAVALDFDLPSDPTGKIGLYLSQQSTDIGTGAGLNESGITATQLHFTGTRVYPMGGWEAFASAGLGGTLLDPDDSSLKSSTEFSFNIAGGTQYTINDAFRLRFEARWIPILTGTGVAGICSGGCIIRIDSSLYSQFQLNAGFSLRF</sequence>
<feature type="region of interest" description="Disordered" evidence="2">
    <location>
        <begin position="46"/>
        <end position="68"/>
    </location>
</feature>
<dbReference type="Pfam" id="PF13505">
    <property type="entry name" value="OMP_b-brl"/>
    <property type="match status" value="1"/>
</dbReference>
<dbReference type="InterPro" id="IPR027385">
    <property type="entry name" value="Beta-barrel_OMP"/>
</dbReference>
<dbReference type="Gene3D" id="2.40.160.20">
    <property type="match status" value="1"/>
</dbReference>
<dbReference type="RefSeq" id="WP_009020963.1">
    <property type="nucleotide sequence ID" value="NZ_DS999411.1"/>
</dbReference>
<reference evidence="6" key="1">
    <citation type="journal article" date="2013" name="BMC Microbiol.">
        <title>Taxonomy and evolution of bacteriochlorophyll a-containing members of the OM60/NOR5 clade of marine gammaproteobacteria: description of Luminiphilus syltensis gen. nov., sp. nov., reclassification of Haliea rubra as Pseudohaliea rubra gen. nov., comb. nov., and emendation of Chromatocurvus halotolerans.</title>
        <authorList>
            <person name="Spring S."/>
            <person name="Riedel T."/>
            <person name="Sproer C."/>
            <person name="Yan S."/>
            <person name="Harder J."/>
            <person name="Fuchs B.M."/>
        </authorList>
    </citation>
    <scope>NUCLEOTIDE SEQUENCE [LARGE SCALE GENOMIC DNA]</scope>
    <source>
        <strain evidence="6">NOR51-B</strain>
    </source>
</reference>
<dbReference type="eggNOG" id="COG3637">
    <property type="taxonomic scope" value="Bacteria"/>
</dbReference>
<name>B8KVH0_9GAMM</name>
<dbReference type="EMBL" id="DS999411">
    <property type="protein sequence ID" value="EED36219.1"/>
    <property type="molecule type" value="Genomic_DNA"/>
</dbReference>
<organism evidence="5 6">
    <name type="scientific">Luminiphilus syltensis NOR5-1B</name>
    <dbReference type="NCBI Taxonomy" id="565045"/>
    <lineage>
        <taxon>Bacteria</taxon>
        <taxon>Pseudomonadati</taxon>
        <taxon>Pseudomonadota</taxon>
        <taxon>Gammaproteobacteria</taxon>
        <taxon>Cellvibrionales</taxon>
        <taxon>Halieaceae</taxon>
        <taxon>Luminiphilus</taxon>
    </lineage>
</organism>
<feature type="chain" id="PRO_5002876252" description="Outer membrane protein beta-barrel domain-containing protein" evidence="3">
    <location>
        <begin position="30"/>
        <end position="219"/>
    </location>
</feature>
<accession>B8KVH0</accession>
<feature type="signal peptide" evidence="3">
    <location>
        <begin position="1"/>
        <end position="29"/>
    </location>
</feature>
<feature type="domain" description="Outer membrane protein beta-barrel" evidence="4">
    <location>
        <begin position="18"/>
        <end position="219"/>
    </location>
</feature>
<keyword evidence="1 3" id="KW-0732">Signal</keyword>
<dbReference type="OrthoDB" id="5591863at2"/>
<evidence type="ECO:0000313" key="6">
    <source>
        <dbReference type="Proteomes" id="UP000004699"/>
    </source>
</evidence>
<dbReference type="HOGENOM" id="CLU_1260158_0_0_6"/>
<evidence type="ECO:0000256" key="1">
    <source>
        <dbReference type="ARBA" id="ARBA00022729"/>
    </source>
</evidence>
<evidence type="ECO:0000256" key="3">
    <source>
        <dbReference type="SAM" id="SignalP"/>
    </source>
</evidence>
<evidence type="ECO:0000313" key="5">
    <source>
        <dbReference type="EMBL" id="EED36219.1"/>
    </source>
</evidence>
<dbReference type="SUPFAM" id="SSF56925">
    <property type="entry name" value="OMPA-like"/>
    <property type="match status" value="1"/>
</dbReference>
<protein>
    <recommendedName>
        <fullName evidence="4">Outer membrane protein beta-barrel domain-containing protein</fullName>
    </recommendedName>
</protein>
<gene>
    <name evidence="5" type="ORF">NOR51B_2167</name>
</gene>
<dbReference type="AlphaFoldDB" id="B8KVH0"/>
<dbReference type="Proteomes" id="UP000004699">
    <property type="component" value="Unassembled WGS sequence"/>
</dbReference>